<comment type="catalytic activity">
    <reaction evidence="13">
        <text>an alpha-D-Glc-(1-&gt;3)-alpha-D-Glc-(1-&gt;3)-alpha-D-Man-(1-&gt;2)-alpha-D-Man-(1-&gt;2)-alpha-D-Man-(1-&gt;3)-[alpha-D-Man-(1-&gt;2)-alpha-D-Man-(1-&gt;3)-[alpha-D-Man-(1-&gt;2)-alpha-D-Man-(1-&gt;6)]-alpha-D-Man-(1-&gt;6)]-beta-D-Man-(1-&gt;4)-beta-D-GlcNAc-(1-&gt;4)-alpha-D-GlcNAc-diphospho-di-trans,poly-cis-dolichol + a di-trans,poly-cis-dolichyl beta-D-glucosyl phosphate = a alpha-D-Glc-(1-&gt;2)-alpha-D-Glc-(1-&gt;3)-alpha-D-Glc-(1-&gt;3)-alpha-D-Man-(1-&gt;2)-alpha-D-Man-(1-&gt;2)-alpha-D-Man-(1-&gt;3)-[alpha-D-Man-(1-&gt;2)-alpha-D-Man-(1-&gt;3)-[alpha-D-Man-(1-&gt;2)-alpha-D-Man-(1-&gt;6)]-alpha-D-Man-(1-&gt;6)]-beta-D-Man-(1-&gt;4)-beta-D-GlcNAc-(1-&gt;4)-alpha-D-GlcNAc-diphospho-di-trans,poly-cis-dolichol + a di-trans,poly-cis-dolichyl phosphate + H(+)</text>
        <dbReference type="Rhea" id="RHEA:29543"/>
        <dbReference type="Rhea" id="RHEA-COMP:19498"/>
        <dbReference type="Rhea" id="RHEA-COMP:19502"/>
        <dbReference type="Rhea" id="RHEA-COMP:19512"/>
        <dbReference type="Rhea" id="RHEA-COMP:19522"/>
        <dbReference type="ChEBI" id="CHEBI:15378"/>
        <dbReference type="ChEBI" id="CHEBI:57525"/>
        <dbReference type="ChEBI" id="CHEBI:57683"/>
        <dbReference type="ChEBI" id="CHEBI:132522"/>
        <dbReference type="ChEBI" id="CHEBI:132523"/>
        <dbReference type="EC" id="2.4.1.256"/>
    </reaction>
    <physiologicalReaction direction="left-to-right" evidence="13">
        <dbReference type="Rhea" id="RHEA:29544"/>
    </physiologicalReaction>
</comment>
<keyword evidence="9" id="KW-0256">Endoplasmic reticulum</keyword>
<dbReference type="GO" id="GO:0106073">
    <property type="term" value="F:dolichyl pyrophosphate Glc2Man9GlcNAc2 alpha-1,2-glucosyltransferase activity"/>
    <property type="evidence" value="ECO:0007669"/>
    <property type="project" value="UniProtKB-UniRule"/>
</dbReference>
<evidence type="ECO:0000256" key="1">
    <source>
        <dbReference type="ARBA" id="ARBA00004477"/>
    </source>
</evidence>
<reference evidence="15 16" key="1">
    <citation type="submission" date="2016-05" db="EMBL/GenBank/DDBJ databases">
        <title>Nuclear genome of Blastocystis sp. subtype 1 NandII.</title>
        <authorList>
            <person name="Gentekaki E."/>
            <person name="Curtis B."/>
            <person name="Stairs C."/>
            <person name="Eme L."/>
            <person name="Herman E."/>
            <person name="Klimes V."/>
            <person name="Arias M.C."/>
            <person name="Elias M."/>
            <person name="Hilliou F."/>
            <person name="Klute M."/>
            <person name="Malik S.-B."/>
            <person name="Pightling A."/>
            <person name="Rachubinski R."/>
            <person name="Salas D."/>
            <person name="Schlacht A."/>
            <person name="Suga H."/>
            <person name="Archibald J."/>
            <person name="Ball S.G."/>
            <person name="Clark G."/>
            <person name="Dacks J."/>
            <person name="Van Der Giezen M."/>
            <person name="Tsaousis A."/>
            <person name="Roger A."/>
        </authorList>
    </citation>
    <scope>NUCLEOTIDE SEQUENCE [LARGE SCALE GENOMIC DNA]</scope>
    <source>
        <strain evidence="16">ATCC 50177 / NandII</strain>
    </source>
</reference>
<dbReference type="STRING" id="478820.A0A196SAN8"/>
<keyword evidence="16" id="KW-1185">Reference proteome</keyword>
<dbReference type="OrthoDB" id="4769at2759"/>
<dbReference type="Pfam" id="PF04922">
    <property type="entry name" value="DIE2_ALG10"/>
    <property type="match status" value="1"/>
</dbReference>
<feature type="transmembrane region" description="Helical" evidence="14">
    <location>
        <begin position="5"/>
        <end position="25"/>
    </location>
</feature>
<feature type="transmembrane region" description="Helical" evidence="14">
    <location>
        <begin position="172"/>
        <end position="188"/>
    </location>
</feature>
<dbReference type="PIRSF" id="PIRSF028810">
    <property type="entry name" value="Alpha1_2_glucosyltferase_Alg10"/>
    <property type="match status" value="1"/>
</dbReference>
<sequence>MDVIWLIRFLTVLYISLYVMVMMNMNTYVPEPYMDEVFHYPMTERYFEGNVTYWDPKITTFPGLYIAGAIYCKLRYGVKTLLRLEPEYVCTLSSLRWMNFSFLIATGVAVLIIVEKLNPTNKKQKSFLWMLQTMSIPTILFPYFLYYTDGLSLFYAATSIAMALLSDRGNRYGYVVFSALFTLLAISVRQTNVILTILNPAMILMLRYGLLHKSEKHRSLGTEILHMFTMMISEFHFIIRLAIPYLIPFVLFVLFFVCNGFSVVLGDKEHHAITLHLMQLCYFSVFYCISYVDEIVQKAYFSFRGQKLGNRQERNTALLRFGLCTAFSAYCVWKHTVVHPFMVSDNRHYIFYIFKDLILPYKYWLIPLYGLSMSLMIGILTSTLSSFSILVFSVLLGVVLISSPVVEFRYYSLPILVLICIARPKTHPILSLTMSLFMNTLTQYMFFYRPFQWADGSVARFMW</sequence>
<dbReference type="EC" id="2.4.1.256" evidence="4 14"/>
<keyword evidence="11 14" id="KW-0472">Membrane</keyword>
<evidence type="ECO:0000256" key="4">
    <source>
        <dbReference type="ARBA" id="ARBA00011967"/>
    </source>
</evidence>
<evidence type="ECO:0000313" key="15">
    <source>
        <dbReference type="EMBL" id="OAO13069.1"/>
    </source>
</evidence>
<evidence type="ECO:0000256" key="3">
    <source>
        <dbReference type="ARBA" id="ARBA00010600"/>
    </source>
</evidence>
<comment type="caution">
    <text evidence="14">Lacks conserved residue(s) required for the propagation of feature annotation.</text>
</comment>
<feature type="transmembrane region" description="Helical" evidence="14">
    <location>
        <begin position="277"/>
        <end position="296"/>
    </location>
</feature>
<evidence type="ECO:0000256" key="6">
    <source>
        <dbReference type="ARBA" id="ARBA00022676"/>
    </source>
</evidence>
<keyword evidence="7" id="KW-0808">Transferase</keyword>
<gene>
    <name evidence="15" type="ORF">AV274_5286</name>
</gene>
<comment type="pathway">
    <text evidence="2">Protein modification; protein glycosylation.</text>
</comment>
<keyword evidence="8 14" id="KW-0812">Transmembrane</keyword>
<name>A0A196SAN8_BLAHN</name>
<evidence type="ECO:0000313" key="16">
    <source>
        <dbReference type="Proteomes" id="UP000078348"/>
    </source>
</evidence>
<dbReference type="Proteomes" id="UP000078348">
    <property type="component" value="Unassembled WGS sequence"/>
</dbReference>
<feature type="transmembrane region" description="Helical" evidence="14">
    <location>
        <begin position="387"/>
        <end position="406"/>
    </location>
</feature>
<feature type="transmembrane region" description="Helical" evidence="14">
    <location>
        <begin position="237"/>
        <end position="257"/>
    </location>
</feature>
<comment type="function">
    <text evidence="12">Dol-P-Glc:Glc(2)Man(9)GlcNAc(2)-PP-Dol alpha-1,2-glucosyltransferase that operates in the biosynthetic pathway of dolichol-linked oligosaccharides, the glycan precursors employed in protein asparagine (N)-glycosylation. The assembly of dolichol-linked oligosaccharides begins on the cytosolic side of the endoplasmic reticulum membrane and finishes in its lumen. The sequential addition of sugars to dolichol pyrophosphate produces dolichol-linked oligosaccharides containing fourteen sugars, including two GlcNAcs, nine mannoses and three glucoses. Once assembled, the oligosaccharide is transferred from the lipid to nascent proteins by oligosaccharyltransferases. In the lumen of the endoplasmic reticulum, adds the third and last glucose residue from dolichyl phosphate glucose (Dol-P-Glc) onto the lipid-linked oligosaccharide intermediate Glc(2)Man(9)GlcNAc(2)-PP-Dol to produce Glc(3)Man(9)GlcNAc(2)-PP-Dol.</text>
</comment>
<dbReference type="AlphaFoldDB" id="A0A196SAN8"/>
<protein>
    <recommendedName>
        <fullName evidence="5 14">Dol-P-Glc:Glc(2)Man(9)GlcNAc(2)-PP-Dol alpha-1,2-glucosyltransferase</fullName>
        <ecNumber evidence="4 14">2.4.1.256</ecNumber>
    </recommendedName>
</protein>
<organism evidence="15 16">
    <name type="scientific">Blastocystis sp. subtype 1 (strain ATCC 50177 / NandII)</name>
    <dbReference type="NCBI Taxonomy" id="478820"/>
    <lineage>
        <taxon>Eukaryota</taxon>
        <taxon>Sar</taxon>
        <taxon>Stramenopiles</taxon>
        <taxon>Bigyra</taxon>
        <taxon>Opalozoa</taxon>
        <taxon>Opalinata</taxon>
        <taxon>Blastocystidae</taxon>
        <taxon>Blastocystis</taxon>
    </lineage>
</organism>
<keyword evidence="10 14" id="KW-1133">Transmembrane helix</keyword>
<evidence type="ECO:0000256" key="10">
    <source>
        <dbReference type="ARBA" id="ARBA00022989"/>
    </source>
</evidence>
<dbReference type="EMBL" id="LXWW01000472">
    <property type="protein sequence ID" value="OAO13069.1"/>
    <property type="molecule type" value="Genomic_DNA"/>
</dbReference>
<evidence type="ECO:0000256" key="7">
    <source>
        <dbReference type="ARBA" id="ARBA00022679"/>
    </source>
</evidence>
<feature type="transmembrane region" description="Helical" evidence="14">
    <location>
        <begin position="317"/>
        <end position="341"/>
    </location>
</feature>
<evidence type="ECO:0000256" key="12">
    <source>
        <dbReference type="ARBA" id="ARBA00044727"/>
    </source>
</evidence>
<comment type="subcellular location">
    <subcellularLocation>
        <location evidence="1">Endoplasmic reticulum membrane</location>
        <topology evidence="1">Multi-pass membrane protein</topology>
    </subcellularLocation>
</comment>
<feature type="transmembrane region" description="Helical" evidence="14">
    <location>
        <begin position="194"/>
        <end position="210"/>
    </location>
</feature>
<comment type="similarity">
    <text evidence="3 14">Belongs to the ALG10 glucosyltransferase family.</text>
</comment>
<evidence type="ECO:0000256" key="9">
    <source>
        <dbReference type="ARBA" id="ARBA00022824"/>
    </source>
</evidence>
<evidence type="ECO:0000256" key="8">
    <source>
        <dbReference type="ARBA" id="ARBA00022692"/>
    </source>
</evidence>
<dbReference type="InterPro" id="IPR016900">
    <property type="entry name" value="Alg10"/>
</dbReference>
<proteinExistence type="inferred from homology"/>
<feature type="transmembrane region" description="Helical" evidence="14">
    <location>
        <begin position="361"/>
        <end position="380"/>
    </location>
</feature>
<feature type="transmembrane region" description="Helical" evidence="14">
    <location>
        <begin position="97"/>
        <end position="114"/>
    </location>
</feature>
<evidence type="ECO:0000256" key="2">
    <source>
        <dbReference type="ARBA" id="ARBA00004922"/>
    </source>
</evidence>
<comment type="caution">
    <text evidence="15">The sequence shown here is derived from an EMBL/GenBank/DDBJ whole genome shotgun (WGS) entry which is preliminary data.</text>
</comment>
<feature type="transmembrane region" description="Helical" evidence="14">
    <location>
        <begin position="426"/>
        <end position="447"/>
    </location>
</feature>
<keyword evidence="6 14" id="KW-0328">Glycosyltransferase</keyword>
<evidence type="ECO:0000256" key="11">
    <source>
        <dbReference type="ARBA" id="ARBA00023136"/>
    </source>
</evidence>
<dbReference type="PANTHER" id="PTHR12989:SF10">
    <property type="entry name" value="DOL-P-GLC:GLC(2)MAN(9)GLCNAC(2)-PP-DOL ALPHA-1,2-GLUCOSYLTRANSFERASE-RELATED"/>
    <property type="match status" value="1"/>
</dbReference>
<dbReference type="GO" id="GO:0005789">
    <property type="term" value="C:endoplasmic reticulum membrane"/>
    <property type="evidence" value="ECO:0007669"/>
    <property type="project" value="UniProtKB-SubCell"/>
</dbReference>
<dbReference type="GO" id="GO:0006488">
    <property type="term" value="P:dolichol-linked oligosaccharide biosynthetic process"/>
    <property type="evidence" value="ECO:0007669"/>
    <property type="project" value="UniProtKB-UniRule"/>
</dbReference>
<evidence type="ECO:0000256" key="13">
    <source>
        <dbReference type="ARBA" id="ARBA00048064"/>
    </source>
</evidence>
<accession>A0A196SAN8</accession>
<dbReference type="PANTHER" id="PTHR12989">
    <property type="entry name" value="ALPHA-1,2-GLUCOSYLTRANSFERASE ALG10"/>
    <property type="match status" value="1"/>
</dbReference>
<evidence type="ECO:0000256" key="14">
    <source>
        <dbReference type="PIRNR" id="PIRNR028810"/>
    </source>
</evidence>
<evidence type="ECO:0000256" key="5">
    <source>
        <dbReference type="ARBA" id="ARBA00018512"/>
    </source>
</evidence>